<keyword evidence="9" id="KW-1185">Reference proteome</keyword>
<evidence type="ECO:0000259" key="6">
    <source>
        <dbReference type="Pfam" id="PF00111"/>
    </source>
</evidence>
<dbReference type="InterPro" id="IPR036010">
    <property type="entry name" value="2Fe-2S_ferredoxin-like_sf"/>
</dbReference>
<evidence type="ECO:0000256" key="4">
    <source>
        <dbReference type="ARBA" id="ARBA00023004"/>
    </source>
</evidence>
<proteinExistence type="predicted"/>
<dbReference type="Gene3D" id="1.10.150.120">
    <property type="entry name" value="[2Fe-2S]-binding domain"/>
    <property type="match status" value="1"/>
</dbReference>
<evidence type="ECO:0000256" key="3">
    <source>
        <dbReference type="ARBA" id="ARBA00023002"/>
    </source>
</evidence>
<dbReference type="OrthoDB" id="8300278at2759"/>
<evidence type="ECO:0000256" key="2">
    <source>
        <dbReference type="ARBA" id="ARBA00022723"/>
    </source>
</evidence>
<dbReference type="InterPro" id="IPR002888">
    <property type="entry name" value="2Fe-2S-bd"/>
</dbReference>
<dbReference type="STRING" id="610380.E2BEN7"/>
<dbReference type="Pfam" id="PF00111">
    <property type="entry name" value="Fer2"/>
    <property type="match status" value="1"/>
</dbReference>
<sequence length="126" mass="13665">MSHNRDAISKSFSVSGNIPVNTSLNVYIRDYAKLRGTKAMCHEGGCGACIVAAEIDGQTMAVNSCLIPVLICNGWVVHTIEGLGNKKQGYHTIQAALAEKNGSQCGYCSPGMVMNLYRYPRHEEID</sequence>
<dbReference type="SUPFAM" id="SSF47741">
    <property type="entry name" value="CO dehydrogenase ISP C-domain like"/>
    <property type="match status" value="1"/>
</dbReference>
<evidence type="ECO:0000313" key="9">
    <source>
        <dbReference type="Proteomes" id="UP000008237"/>
    </source>
</evidence>
<feature type="domain" description="2Fe-2S ferredoxin-type" evidence="6">
    <location>
        <begin position="21"/>
        <end position="68"/>
    </location>
</feature>
<dbReference type="PANTHER" id="PTHR45444">
    <property type="entry name" value="XANTHINE DEHYDROGENASE"/>
    <property type="match status" value="1"/>
</dbReference>
<dbReference type="PROSITE" id="PS00197">
    <property type="entry name" value="2FE2S_FER_1"/>
    <property type="match status" value="1"/>
</dbReference>
<dbReference type="EMBL" id="GL447829">
    <property type="protein sequence ID" value="EFN85871.1"/>
    <property type="molecule type" value="Genomic_DNA"/>
</dbReference>
<gene>
    <name evidence="8" type="ORF">EAI_12523</name>
</gene>
<accession>E2BEN7</accession>
<dbReference type="InterPro" id="IPR001041">
    <property type="entry name" value="2Fe-2S_ferredoxin-type"/>
</dbReference>
<keyword evidence="1" id="KW-0001">2Fe-2S</keyword>
<feature type="domain" description="[2Fe-2S]-binding" evidence="7">
    <location>
        <begin position="79"/>
        <end position="120"/>
    </location>
</feature>
<reference evidence="8 9" key="1">
    <citation type="journal article" date="2010" name="Science">
        <title>Genomic comparison of the ants Camponotus floridanus and Harpegnathos saltator.</title>
        <authorList>
            <person name="Bonasio R."/>
            <person name="Zhang G."/>
            <person name="Ye C."/>
            <person name="Mutti N.S."/>
            <person name="Fang X."/>
            <person name="Qin N."/>
            <person name="Donahue G."/>
            <person name="Yang P."/>
            <person name="Li Q."/>
            <person name="Li C."/>
            <person name="Zhang P."/>
            <person name="Huang Z."/>
            <person name="Berger S.L."/>
            <person name="Reinberg D."/>
            <person name="Wang J."/>
            <person name="Liebig J."/>
        </authorList>
    </citation>
    <scope>NUCLEOTIDE SEQUENCE [LARGE SCALE GENOMIC DNA]</scope>
    <source>
        <strain evidence="8 9">R22 G/1</strain>
    </source>
</reference>
<dbReference type="InterPro" id="IPR016208">
    <property type="entry name" value="Ald_Oxase/xanthine_DH-like"/>
</dbReference>
<evidence type="ECO:0000259" key="7">
    <source>
        <dbReference type="Pfam" id="PF01799"/>
    </source>
</evidence>
<organism evidence="9">
    <name type="scientific">Harpegnathos saltator</name>
    <name type="common">Jerdon's jumping ant</name>
    <dbReference type="NCBI Taxonomy" id="610380"/>
    <lineage>
        <taxon>Eukaryota</taxon>
        <taxon>Metazoa</taxon>
        <taxon>Ecdysozoa</taxon>
        <taxon>Arthropoda</taxon>
        <taxon>Hexapoda</taxon>
        <taxon>Insecta</taxon>
        <taxon>Pterygota</taxon>
        <taxon>Neoptera</taxon>
        <taxon>Endopterygota</taxon>
        <taxon>Hymenoptera</taxon>
        <taxon>Apocrita</taxon>
        <taxon>Aculeata</taxon>
        <taxon>Formicoidea</taxon>
        <taxon>Formicidae</taxon>
        <taxon>Ponerinae</taxon>
        <taxon>Ponerini</taxon>
        <taxon>Harpegnathos</taxon>
    </lineage>
</organism>
<dbReference type="InterPro" id="IPR012675">
    <property type="entry name" value="Beta-grasp_dom_sf"/>
</dbReference>
<protein>
    <submittedName>
        <fullName evidence="8">Xanthine dehydrogenase</fullName>
    </submittedName>
</protein>
<evidence type="ECO:0000256" key="1">
    <source>
        <dbReference type="ARBA" id="ARBA00022714"/>
    </source>
</evidence>
<dbReference type="Pfam" id="PF01799">
    <property type="entry name" value="Fer2_2"/>
    <property type="match status" value="1"/>
</dbReference>
<dbReference type="SUPFAM" id="SSF54292">
    <property type="entry name" value="2Fe-2S ferredoxin-like"/>
    <property type="match status" value="1"/>
</dbReference>
<dbReference type="Gene3D" id="3.10.20.30">
    <property type="match status" value="1"/>
</dbReference>
<dbReference type="InParanoid" id="E2BEN7"/>
<dbReference type="Proteomes" id="UP000008237">
    <property type="component" value="Unassembled WGS sequence"/>
</dbReference>
<dbReference type="GO" id="GO:0005506">
    <property type="term" value="F:iron ion binding"/>
    <property type="evidence" value="ECO:0007669"/>
    <property type="project" value="InterPro"/>
</dbReference>
<keyword evidence="5" id="KW-0411">Iron-sulfur</keyword>
<dbReference type="GO" id="GO:0016491">
    <property type="term" value="F:oxidoreductase activity"/>
    <property type="evidence" value="ECO:0007669"/>
    <property type="project" value="UniProtKB-KW"/>
</dbReference>
<dbReference type="AlphaFoldDB" id="E2BEN7"/>
<name>E2BEN7_HARSA</name>
<dbReference type="OMA" id="YCRCMAY"/>
<keyword evidence="3" id="KW-0560">Oxidoreductase</keyword>
<keyword evidence="4" id="KW-0408">Iron</keyword>
<dbReference type="InterPro" id="IPR006058">
    <property type="entry name" value="2Fe2S_fd_BS"/>
</dbReference>
<dbReference type="InterPro" id="IPR036884">
    <property type="entry name" value="2Fe-2S-bd_dom_sf"/>
</dbReference>
<evidence type="ECO:0000313" key="8">
    <source>
        <dbReference type="EMBL" id="EFN85871.1"/>
    </source>
</evidence>
<keyword evidence="2" id="KW-0479">Metal-binding</keyword>
<evidence type="ECO:0000256" key="5">
    <source>
        <dbReference type="ARBA" id="ARBA00023014"/>
    </source>
</evidence>
<dbReference type="GO" id="GO:0051537">
    <property type="term" value="F:2 iron, 2 sulfur cluster binding"/>
    <property type="evidence" value="ECO:0007669"/>
    <property type="project" value="UniProtKB-KW"/>
</dbReference>
<dbReference type="PANTHER" id="PTHR45444:SF3">
    <property type="entry name" value="XANTHINE DEHYDROGENASE"/>
    <property type="match status" value="1"/>
</dbReference>